<keyword evidence="4" id="KW-1185">Reference proteome</keyword>
<dbReference type="RefSeq" id="WP_081763770.1">
    <property type="nucleotide sequence ID" value="NZ_AONB01000005.1"/>
</dbReference>
<reference evidence="3 4" key="2">
    <citation type="journal article" date="2015" name="Syst. Appl. Microbiol.">
        <title>Nitrincola nitratireducens sp. nov. isolated from a haloalkaline crater lake.</title>
        <authorList>
            <person name="Singh A."/>
            <person name="Vaidya B."/>
            <person name="Tanuku N.R."/>
            <person name="Pinnaka A.K."/>
        </authorList>
    </citation>
    <scope>NUCLEOTIDE SEQUENCE [LARGE SCALE GENOMIC DNA]</scope>
    <source>
        <strain evidence="3 4">AK23</strain>
    </source>
</reference>
<feature type="domain" description="Glycosyltransferase 2-like" evidence="2">
    <location>
        <begin position="24"/>
        <end position="129"/>
    </location>
</feature>
<dbReference type="SUPFAM" id="SSF53448">
    <property type="entry name" value="Nucleotide-diphospho-sugar transferases"/>
    <property type="match status" value="1"/>
</dbReference>
<evidence type="ECO:0000259" key="2">
    <source>
        <dbReference type="Pfam" id="PF00535"/>
    </source>
</evidence>
<evidence type="ECO:0000256" key="1">
    <source>
        <dbReference type="SAM" id="MobiDB-lite"/>
    </source>
</evidence>
<keyword evidence="3" id="KW-0808">Transferase</keyword>
<organism evidence="3 4">
    <name type="scientific">Nitrincola nitratireducens</name>
    <dbReference type="NCBI Taxonomy" id="1229521"/>
    <lineage>
        <taxon>Bacteria</taxon>
        <taxon>Pseudomonadati</taxon>
        <taxon>Pseudomonadota</taxon>
        <taxon>Gammaproteobacteria</taxon>
        <taxon>Oceanospirillales</taxon>
        <taxon>Oceanospirillaceae</taxon>
        <taxon>Nitrincola</taxon>
    </lineage>
</organism>
<dbReference type="AlphaFoldDB" id="W9V6L5"/>
<protein>
    <submittedName>
        <fullName evidence="3">Putative glycosyl transferase</fullName>
    </submittedName>
</protein>
<dbReference type="Proteomes" id="UP000019464">
    <property type="component" value="Unassembled WGS sequence"/>
</dbReference>
<dbReference type="InterPro" id="IPR029044">
    <property type="entry name" value="Nucleotide-diphossugar_trans"/>
</dbReference>
<reference evidence="4" key="1">
    <citation type="submission" date="2012-11" db="EMBL/GenBank/DDBJ databases">
        <authorList>
            <person name="Singh A."/>
            <person name="Pinnaka A.K."/>
            <person name="Vaidya B."/>
        </authorList>
    </citation>
    <scope>NUCLEOTIDE SEQUENCE [LARGE SCALE GENOMIC DNA]</scope>
    <source>
        <strain evidence="4">AK23</strain>
    </source>
</reference>
<name>W9V6L5_9GAMM</name>
<comment type="caution">
    <text evidence="3">The sequence shown here is derived from an EMBL/GenBank/DDBJ whole genome shotgun (WGS) entry which is preliminary data.</text>
</comment>
<dbReference type="Gene3D" id="3.90.550.10">
    <property type="entry name" value="Spore Coat Polysaccharide Biosynthesis Protein SpsA, Chain A"/>
    <property type="match status" value="1"/>
</dbReference>
<dbReference type="CDD" id="cd00761">
    <property type="entry name" value="Glyco_tranf_GTA_type"/>
    <property type="match status" value="1"/>
</dbReference>
<accession>W9V6L5</accession>
<dbReference type="Pfam" id="PF00535">
    <property type="entry name" value="Glycos_transf_2"/>
    <property type="match status" value="1"/>
</dbReference>
<dbReference type="EMBL" id="AONB01000005">
    <property type="protein sequence ID" value="EXJ11742.1"/>
    <property type="molecule type" value="Genomic_DNA"/>
</dbReference>
<dbReference type="OrthoDB" id="9801954at2"/>
<dbReference type="GO" id="GO:0016740">
    <property type="term" value="F:transferase activity"/>
    <property type="evidence" value="ECO:0007669"/>
    <property type="project" value="UniProtKB-KW"/>
</dbReference>
<feature type="region of interest" description="Disordered" evidence="1">
    <location>
        <begin position="274"/>
        <end position="295"/>
    </location>
</feature>
<dbReference type="InterPro" id="IPR001173">
    <property type="entry name" value="Glyco_trans_2-like"/>
</dbReference>
<evidence type="ECO:0000313" key="3">
    <source>
        <dbReference type="EMBL" id="EXJ11742.1"/>
    </source>
</evidence>
<proteinExistence type="predicted"/>
<dbReference type="STRING" id="1229521.D791_01515"/>
<gene>
    <name evidence="3" type="ORF">D791_01515</name>
</gene>
<evidence type="ECO:0000313" key="4">
    <source>
        <dbReference type="Proteomes" id="UP000019464"/>
    </source>
</evidence>
<sequence length="295" mass="32434">MRSVVVLIASTPREEFLKTISLPSIAAQTHQPAAVVLVADQRPICLSDRQRLQTLLGNIPLVCLQNAYLPGAAGSWNTGIDYIATHFAKVYIAILDDDDNWEPTHLSLCLAHSENGEADIVLSGIHVVKAGIIVATNIPASLCVDDFLVGNPGWQGSNTFISGELAAAVGGFTNGLASCNDRDFAIRVLELRPQVTYTSRATVSWQINHSSDALSAVRSPQKLLGVSQFYHKHRHRMSEIQKEMFFNRIERLFLWSKAEIEDEVRSFHVAHSSIGQNGQCHSNPAQSKDYSNCLD</sequence>